<feature type="binding site" evidence="4">
    <location>
        <position position="254"/>
    </location>
    <ligand>
        <name>Zn(2+)</name>
        <dbReference type="ChEBI" id="CHEBI:29105"/>
        <label>1</label>
    </ligand>
</feature>
<dbReference type="KEGG" id="soh:D1869_08305"/>
<dbReference type="Pfam" id="PF01979">
    <property type="entry name" value="Amidohydro_1"/>
    <property type="match status" value="1"/>
</dbReference>
<name>A0A650CHF1_SULOH</name>
<reference evidence="7 10" key="2">
    <citation type="submission" date="2020-08" db="EMBL/GenBank/DDBJ databases">
        <title>Genomic Encyclopedia of Type Strains, Phase IV (KMG-IV): sequencing the most valuable type-strain genomes for metagenomic binning, comparative biology and taxonomic classification.</title>
        <authorList>
            <person name="Goeker M."/>
        </authorList>
    </citation>
    <scope>NUCLEOTIDE SEQUENCE [LARGE SCALE GENOMIC DNA]</scope>
    <source>
        <strain evidence="7 10">DSM 12421</strain>
    </source>
</reference>
<dbReference type="EC" id="3.5.2.3" evidence="4"/>
<dbReference type="OrthoDB" id="8791at2157"/>
<organism evidence="8 9">
    <name type="scientific">Sulfurisphaera ohwakuensis</name>
    <dbReference type="NCBI Taxonomy" id="69656"/>
    <lineage>
        <taxon>Archaea</taxon>
        <taxon>Thermoproteota</taxon>
        <taxon>Thermoprotei</taxon>
        <taxon>Sulfolobales</taxon>
        <taxon>Sulfolobaceae</taxon>
        <taxon>Sulfurisphaera</taxon>
    </lineage>
</organism>
<keyword evidence="2 4" id="KW-0378">Hydrolase</keyword>
<dbReference type="Proteomes" id="UP000582213">
    <property type="component" value="Unassembled WGS sequence"/>
</dbReference>
<comment type="catalytic activity">
    <reaction evidence="4">
        <text>(S)-dihydroorotate + H2O = N-carbamoyl-L-aspartate + H(+)</text>
        <dbReference type="Rhea" id="RHEA:24296"/>
        <dbReference type="ChEBI" id="CHEBI:15377"/>
        <dbReference type="ChEBI" id="CHEBI:15378"/>
        <dbReference type="ChEBI" id="CHEBI:30864"/>
        <dbReference type="ChEBI" id="CHEBI:32814"/>
        <dbReference type="EC" id="3.5.2.3"/>
    </reaction>
</comment>
<dbReference type="GeneID" id="42801242"/>
<dbReference type="NCBIfam" id="NF001541">
    <property type="entry name" value="PRK00369.1"/>
    <property type="match status" value="1"/>
</dbReference>
<feature type="domain" description="Amidohydrolase-related" evidence="5">
    <location>
        <begin position="191"/>
        <end position="365"/>
    </location>
</feature>
<dbReference type="GO" id="GO:0004151">
    <property type="term" value="F:dihydroorotase activity"/>
    <property type="evidence" value="ECO:0007669"/>
    <property type="project" value="UniProtKB-UniRule"/>
</dbReference>
<feature type="binding site" evidence="4">
    <location>
        <begin position="53"/>
        <end position="55"/>
    </location>
    <ligand>
        <name>substrate</name>
    </ligand>
</feature>
<dbReference type="InterPro" id="IPR004722">
    <property type="entry name" value="DHOase"/>
</dbReference>
<dbReference type="EMBL" id="JACHFY010000001">
    <property type="protein sequence ID" value="MBB5252351.1"/>
    <property type="molecule type" value="Genomic_DNA"/>
</dbReference>
<evidence type="ECO:0000313" key="7">
    <source>
        <dbReference type="EMBL" id="MBB5252351.1"/>
    </source>
</evidence>
<comment type="pathway">
    <text evidence="4">Pyrimidine metabolism; UMP biosynthesis via de novo pathway; (S)-dihydroorotate from bicarbonate: step 3/3.</text>
</comment>
<feature type="binding site" evidence="4">
    <location>
        <position position="133"/>
    </location>
    <ligand>
        <name>Zn(2+)</name>
        <dbReference type="ChEBI" id="CHEBI:29105"/>
        <label>1</label>
    </ligand>
</feature>
<feature type="binding site" evidence="4">
    <location>
        <position position="133"/>
    </location>
    <ligand>
        <name>Zn(2+)</name>
        <dbReference type="ChEBI" id="CHEBI:29105"/>
        <label>2</label>
    </ligand>
</feature>
<reference evidence="8 9" key="1">
    <citation type="submission" date="2019-10" db="EMBL/GenBank/DDBJ databases">
        <title>Genome Sequences from Six Type Strain Members of the Archaeal Family Sulfolobaceae: Acidianus ambivalens, Acidianus infernus, Metallosphaera prunae, Stygiolobus azoricus, Sulfolobus metallicus, and Sulfurisphaera ohwakuensis.</title>
        <authorList>
            <person name="Counts J.A."/>
            <person name="Kelly R.M."/>
        </authorList>
    </citation>
    <scope>NUCLEOTIDE SEQUENCE [LARGE SCALE GENOMIC DNA]</scope>
    <source>
        <strain evidence="8 9">TA-1</strain>
    </source>
</reference>
<dbReference type="InterPro" id="IPR032466">
    <property type="entry name" value="Metal_Hydrolase"/>
</dbReference>
<dbReference type="InterPro" id="IPR050138">
    <property type="entry name" value="DHOase/Allantoinase_Hydrolase"/>
</dbReference>
<feature type="binding site" evidence="4">
    <location>
        <position position="53"/>
    </location>
    <ligand>
        <name>Zn(2+)</name>
        <dbReference type="ChEBI" id="CHEBI:29105"/>
        <label>1</label>
    </ligand>
</feature>
<dbReference type="PANTHER" id="PTHR43668">
    <property type="entry name" value="ALLANTOINASE"/>
    <property type="match status" value="1"/>
</dbReference>
<evidence type="ECO:0000313" key="10">
    <source>
        <dbReference type="Proteomes" id="UP000582213"/>
    </source>
</evidence>
<keyword evidence="3 4" id="KW-0665">Pyrimidine biosynthesis</keyword>
<dbReference type="InterPro" id="IPR024403">
    <property type="entry name" value="DHOase_cat"/>
</dbReference>
<dbReference type="GO" id="GO:0008270">
    <property type="term" value="F:zinc ion binding"/>
    <property type="evidence" value="ECO:0007669"/>
    <property type="project" value="UniProtKB-UniRule"/>
</dbReference>
<dbReference type="SUPFAM" id="SSF51556">
    <property type="entry name" value="Metallo-dependent hydrolases"/>
    <property type="match status" value="1"/>
</dbReference>
<dbReference type="Gene3D" id="3.20.20.140">
    <property type="entry name" value="Metal-dependent hydrolases"/>
    <property type="match status" value="1"/>
</dbReference>
<feature type="binding site" evidence="4">
    <location>
        <position position="192"/>
    </location>
    <ligand>
        <name>Zn(2+)</name>
        <dbReference type="ChEBI" id="CHEBI:29105"/>
        <label>2</label>
    </ligand>
</feature>
<evidence type="ECO:0000259" key="5">
    <source>
        <dbReference type="Pfam" id="PF01979"/>
    </source>
</evidence>
<evidence type="ECO:0000256" key="4">
    <source>
        <dbReference type="HAMAP-Rule" id="MF_00220"/>
    </source>
</evidence>
<comment type="cofactor">
    <cofactor evidence="4">
        <name>Zn(2+)</name>
        <dbReference type="ChEBI" id="CHEBI:29105"/>
    </cofactor>
    <text evidence="4">Binds 2 Zn(2+) ions per subunit.</text>
</comment>
<dbReference type="AlphaFoldDB" id="A0A650CHF1"/>
<dbReference type="RefSeq" id="WP_156014682.1">
    <property type="nucleotide sequence ID" value="NZ_CP045484.1"/>
</dbReference>
<dbReference type="GO" id="GO:0006145">
    <property type="term" value="P:purine nucleobase catabolic process"/>
    <property type="evidence" value="ECO:0007669"/>
    <property type="project" value="TreeGrafter"/>
</dbReference>
<dbReference type="HAMAP" id="MF_00220_A">
    <property type="entry name" value="PyrC_classI_A"/>
    <property type="match status" value="1"/>
</dbReference>
<comment type="function">
    <text evidence="4">Catalyzes the reversible cyclization of carbamoyl aspartate to dihydroorotate.</text>
</comment>
<dbReference type="SUPFAM" id="SSF51338">
    <property type="entry name" value="Composite domain of metallo-dependent hydrolases"/>
    <property type="match status" value="1"/>
</dbReference>
<dbReference type="GO" id="GO:0044205">
    <property type="term" value="P:'de novo' UMP biosynthetic process"/>
    <property type="evidence" value="ECO:0007669"/>
    <property type="project" value="UniProtKB-UniRule"/>
</dbReference>
<dbReference type="InterPro" id="IPR011059">
    <property type="entry name" value="Metal-dep_hydrolase_composite"/>
</dbReference>
<evidence type="ECO:0000256" key="2">
    <source>
        <dbReference type="ARBA" id="ARBA00022801"/>
    </source>
</evidence>
<dbReference type="InterPro" id="IPR002195">
    <property type="entry name" value="Dihydroorotase_CS"/>
</dbReference>
<dbReference type="GO" id="GO:0004038">
    <property type="term" value="F:allantoinase activity"/>
    <property type="evidence" value="ECO:0007669"/>
    <property type="project" value="TreeGrafter"/>
</dbReference>
<evidence type="ECO:0000259" key="6">
    <source>
        <dbReference type="Pfam" id="PF12890"/>
    </source>
</evidence>
<protein>
    <recommendedName>
        <fullName evidence="4">Dihydroorotase</fullName>
        <shortName evidence="4">DHOase</shortName>
        <ecNumber evidence="4">3.5.2.3</ecNumber>
    </recommendedName>
</protein>
<dbReference type="PANTHER" id="PTHR43668:SF2">
    <property type="entry name" value="ALLANTOINASE"/>
    <property type="match status" value="1"/>
</dbReference>
<feature type="active site" evidence="4">
    <location>
        <position position="254"/>
    </location>
</feature>
<evidence type="ECO:0000313" key="8">
    <source>
        <dbReference type="EMBL" id="QGR17189.1"/>
    </source>
</evidence>
<dbReference type="UniPathway" id="UPA00070">
    <property type="reaction ID" value="UER00117"/>
</dbReference>
<dbReference type="EMBL" id="CP045484">
    <property type="protein sequence ID" value="QGR17189.1"/>
    <property type="molecule type" value="Genomic_DNA"/>
</dbReference>
<proteinExistence type="inferred from homology"/>
<evidence type="ECO:0000256" key="1">
    <source>
        <dbReference type="ARBA" id="ARBA00022723"/>
    </source>
</evidence>
<accession>A0A650CHF1</accession>
<evidence type="ECO:0000256" key="3">
    <source>
        <dbReference type="ARBA" id="ARBA00022975"/>
    </source>
</evidence>
<dbReference type="Proteomes" id="UP000427373">
    <property type="component" value="Chromosome"/>
</dbReference>
<feature type="binding site" evidence="4">
    <location>
        <position position="258"/>
    </location>
    <ligand>
        <name>substrate</name>
    </ligand>
</feature>
<comment type="similarity">
    <text evidence="4">Belongs to the metallo-dependent hydrolases superfamily. DHOase family. Class I DHOase subfamily.</text>
</comment>
<dbReference type="Pfam" id="PF12890">
    <property type="entry name" value="DHOase"/>
    <property type="match status" value="1"/>
</dbReference>
<feature type="binding site" evidence="4">
    <location>
        <begin position="272"/>
        <end position="273"/>
    </location>
    <ligand>
        <name>substrate</name>
    </ligand>
</feature>
<feature type="domain" description="Dihydroorotase catalytic" evidence="6">
    <location>
        <begin position="41"/>
        <end position="103"/>
    </location>
</feature>
<feature type="binding site" evidence="4">
    <location>
        <position position="158"/>
    </location>
    <ligand>
        <name>Zn(2+)</name>
        <dbReference type="ChEBI" id="CHEBI:29105"/>
        <label>2</label>
    </ligand>
</feature>
<keyword evidence="4" id="KW-0862">Zinc</keyword>
<feature type="modified residue" description="N6-carboxylysine" evidence="4">
    <location>
        <position position="133"/>
    </location>
</feature>
<sequence>MWIKGKAWFNNSIDTICIQIDRFIKNIKKDCKPDIEFKENQLILPASIDMHVHVRGAQLSYKETVATATSEAAYGGIGLIVDMPNTLPPVNTYERVIERIREFENYSRTDFGIYSGVTKEIEKIDTLPIAGYKIYPEDLDRTETKVLLQKSKKLKVLHPEIPLALKVPRKLRNIWMEIAALHYVQGNVHITHITNYETVKIAKELGFSTDITPHHLLVNGERDCITKVNPPIRDYLTRLGLWRALFEVDTIVSDHAPHSKDEKNLDYELCPAGIAAVSFTTPFIYSLVFKDLLNIERAVNLLSKNPAKILNIPYGEIRIGYVANFTIISKNDWKYRTKFSKVTETPLDNFPLEAKVEFTIVQGKIAFDGKNVLPIRGVNAFDKSSRYPV</sequence>
<dbReference type="PROSITE" id="PS00482">
    <property type="entry name" value="DIHYDROOROTASE_1"/>
    <property type="match status" value="1"/>
</dbReference>
<evidence type="ECO:0000313" key="9">
    <source>
        <dbReference type="Proteomes" id="UP000427373"/>
    </source>
</evidence>
<feature type="binding site" evidence="4">
    <location>
        <position position="85"/>
    </location>
    <ligand>
        <name>substrate</name>
    </ligand>
</feature>
<dbReference type="GO" id="GO:0005737">
    <property type="term" value="C:cytoplasm"/>
    <property type="evidence" value="ECO:0007669"/>
    <property type="project" value="TreeGrafter"/>
</dbReference>
<keyword evidence="9" id="KW-1185">Reference proteome</keyword>
<gene>
    <name evidence="4" type="primary">pyrC</name>
    <name evidence="8" type="ORF">D1869_08305</name>
    <name evidence="7" type="ORF">HNQ62_000069</name>
</gene>
<dbReference type="InterPro" id="IPR006680">
    <property type="entry name" value="Amidohydro-rel"/>
</dbReference>
<keyword evidence="1 4" id="KW-0479">Metal-binding</keyword>
<dbReference type="PROSITE" id="PS00483">
    <property type="entry name" value="DIHYDROOROTASE_2"/>
    <property type="match status" value="1"/>
</dbReference>
<feature type="binding site" evidence="4">
    <location>
        <position position="51"/>
    </location>
    <ligand>
        <name>Zn(2+)</name>
        <dbReference type="ChEBI" id="CHEBI:29105"/>
        <label>1</label>
    </ligand>
</feature>